<evidence type="ECO:0000256" key="7">
    <source>
        <dbReference type="ARBA" id="ARBA00022833"/>
    </source>
</evidence>
<dbReference type="InterPro" id="IPR057247">
    <property type="entry name" value="CARBOXYPEPT_ZN_2"/>
</dbReference>
<evidence type="ECO:0000256" key="11">
    <source>
        <dbReference type="ARBA" id="ARBA00026213"/>
    </source>
</evidence>
<dbReference type="GO" id="GO:0008270">
    <property type="term" value="F:zinc ion binding"/>
    <property type="evidence" value="ECO:0007669"/>
    <property type="project" value="InterPro"/>
</dbReference>
<evidence type="ECO:0000313" key="16">
    <source>
        <dbReference type="Proteomes" id="UP000095009"/>
    </source>
</evidence>
<evidence type="ECO:0000256" key="6">
    <source>
        <dbReference type="ARBA" id="ARBA00022729"/>
    </source>
</evidence>
<dbReference type="PANTHER" id="PTHR11705">
    <property type="entry name" value="PROTEASE FAMILY M14 CARBOXYPEPTIDASE A,B"/>
    <property type="match status" value="1"/>
</dbReference>
<dbReference type="GO" id="GO:0004181">
    <property type="term" value="F:metallocarboxypeptidase activity"/>
    <property type="evidence" value="ECO:0007669"/>
    <property type="project" value="InterPro"/>
</dbReference>
<sequence>MVRLTLFSRIFALLLLACVISPVVAKAGPIDARLRSRSSLSSIPSACSVEETTKGSETNSWSRLKQALNWNSFQIPILSSFSPLKVDDECSIGSLSSEHPSALDIDLLAQYEDQIVLRFIYQTPEDRAAFSKATNSLLLDVWANTQKMGDVRLPRNRINHLLKMLPKRMRSSDSYAELITDVQLAVHNTYPIDKNDDITLFSSLSAPKDDRDAFIASLGEIFFGDYRSLDAIYNWLDLLAEAFPTFVSVSSIGQTAEGRDIKVVHVHVVPDQKAKKTILVTGGIHAREWISVSSVCYSLYQLIVRYGRSNHITNYLDNLNFEFIPVMNPDGYVYSWESDRLWRKNRQQTGLPFCSGIDIDYSFDFQWSQSRGTPCSEAYAGTEPFQALEAFHLANFVNQTTDRLHGFLDWHAYSQEVLFPYSYSCESQPRDLENLQELAYGMAKAIRLTSGKHYDVFSACLDSENINPGGSALDYMYHKKAIWAFQVKLRDTGNYGFLLPRKYIIPTGKEMFSSVRYFCDFVLNPS</sequence>
<evidence type="ECO:0000313" key="15">
    <source>
        <dbReference type="EMBL" id="ODQ68036.1"/>
    </source>
</evidence>
<feature type="signal peptide" evidence="13">
    <location>
        <begin position="1"/>
        <end position="25"/>
    </location>
</feature>
<dbReference type="FunFam" id="3.40.630.10:FF:000060">
    <property type="entry name" value="Putative metallocarboxypeptidase ecm14"/>
    <property type="match status" value="1"/>
</dbReference>
<dbReference type="SUPFAM" id="SSF53187">
    <property type="entry name" value="Zn-dependent exopeptidases"/>
    <property type="match status" value="1"/>
</dbReference>
<evidence type="ECO:0000256" key="4">
    <source>
        <dbReference type="ARBA" id="ARBA00022525"/>
    </source>
</evidence>
<organism evidence="15 16">
    <name type="scientific">Nadsonia fulvescens var. elongata DSM 6958</name>
    <dbReference type="NCBI Taxonomy" id="857566"/>
    <lineage>
        <taxon>Eukaryota</taxon>
        <taxon>Fungi</taxon>
        <taxon>Dikarya</taxon>
        <taxon>Ascomycota</taxon>
        <taxon>Saccharomycotina</taxon>
        <taxon>Dipodascomycetes</taxon>
        <taxon>Dipodascales</taxon>
        <taxon>Dipodascales incertae sedis</taxon>
        <taxon>Nadsonia</taxon>
    </lineage>
</organism>
<evidence type="ECO:0000256" key="10">
    <source>
        <dbReference type="ARBA" id="ARBA00026187"/>
    </source>
</evidence>
<evidence type="ECO:0000256" key="12">
    <source>
        <dbReference type="PROSITE-ProRule" id="PRU01379"/>
    </source>
</evidence>
<dbReference type="InterPro" id="IPR000834">
    <property type="entry name" value="Peptidase_M14"/>
</dbReference>
<evidence type="ECO:0000256" key="9">
    <source>
        <dbReference type="ARBA" id="ARBA00025210"/>
    </source>
</evidence>
<dbReference type="Pfam" id="PF00246">
    <property type="entry name" value="Peptidase_M14"/>
    <property type="match status" value="1"/>
</dbReference>
<evidence type="ECO:0000256" key="8">
    <source>
        <dbReference type="ARBA" id="ARBA00023157"/>
    </source>
</evidence>
<keyword evidence="6 13" id="KW-0732">Signal</keyword>
<dbReference type="GO" id="GO:0005576">
    <property type="term" value="C:extracellular region"/>
    <property type="evidence" value="ECO:0007669"/>
    <property type="project" value="UniProtKB-SubCell"/>
</dbReference>
<dbReference type="Proteomes" id="UP000095009">
    <property type="component" value="Unassembled WGS sequence"/>
</dbReference>
<dbReference type="OrthoDB" id="3626597at2759"/>
<feature type="chain" id="PRO_5009133960" description="Inactive metallocarboxypeptidase ECM14" evidence="13">
    <location>
        <begin position="26"/>
        <end position="526"/>
    </location>
</feature>
<proteinExistence type="inferred from homology"/>
<accession>A0A1E3PRI9</accession>
<dbReference type="GO" id="GO:0006508">
    <property type="term" value="P:proteolysis"/>
    <property type="evidence" value="ECO:0007669"/>
    <property type="project" value="InterPro"/>
</dbReference>
<dbReference type="CDD" id="cd03860">
    <property type="entry name" value="M14_CP_A-B_like"/>
    <property type="match status" value="1"/>
</dbReference>
<feature type="domain" description="Peptidase M14" evidence="14">
    <location>
        <begin position="225"/>
        <end position="522"/>
    </location>
</feature>
<keyword evidence="7" id="KW-0862">Zinc</keyword>
<comment type="similarity">
    <text evidence="3 12">Belongs to the peptidase M14 family.</text>
</comment>
<dbReference type="PRINTS" id="PR00765">
    <property type="entry name" value="CRBOXYPTASEA"/>
</dbReference>
<keyword evidence="16" id="KW-1185">Reference proteome</keyword>
<reference evidence="15 16" key="1">
    <citation type="journal article" date="2016" name="Proc. Natl. Acad. Sci. U.S.A.">
        <title>Comparative genomics of biotechnologically important yeasts.</title>
        <authorList>
            <person name="Riley R."/>
            <person name="Haridas S."/>
            <person name="Wolfe K.H."/>
            <person name="Lopes M.R."/>
            <person name="Hittinger C.T."/>
            <person name="Goeker M."/>
            <person name="Salamov A.A."/>
            <person name="Wisecaver J.H."/>
            <person name="Long T.M."/>
            <person name="Calvey C.H."/>
            <person name="Aerts A.L."/>
            <person name="Barry K.W."/>
            <person name="Choi C."/>
            <person name="Clum A."/>
            <person name="Coughlan A.Y."/>
            <person name="Deshpande S."/>
            <person name="Douglass A.P."/>
            <person name="Hanson S.J."/>
            <person name="Klenk H.-P."/>
            <person name="LaButti K.M."/>
            <person name="Lapidus A."/>
            <person name="Lindquist E.A."/>
            <person name="Lipzen A.M."/>
            <person name="Meier-Kolthoff J.P."/>
            <person name="Ohm R.A."/>
            <person name="Otillar R.P."/>
            <person name="Pangilinan J.L."/>
            <person name="Peng Y."/>
            <person name="Rokas A."/>
            <person name="Rosa C.A."/>
            <person name="Scheuner C."/>
            <person name="Sibirny A.A."/>
            <person name="Slot J.C."/>
            <person name="Stielow J.B."/>
            <person name="Sun H."/>
            <person name="Kurtzman C.P."/>
            <person name="Blackwell M."/>
            <person name="Grigoriev I.V."/>
            <person name="Jeffries T.W."/>
        </authorList>
    </citation>
    <scope>NUCLEOTIDE SEQUENCE [LARGE SCALE GENOMIC DNA]</scope>
    <source>
        <strain evidence="15 16">DSM 6958</strain>
    </source>
</reference>
<comment type="function">
    <text evidence="9">Inactive carboxypeptidase that may play a role in cell wall organization and biogenesis.</text>
</comment>
<name>A0A1E3PRI9_9ASCO</name>
<comment type="cofactor">
    <cofactor evidence="1">
        <name>Zn(2+)</name>
        <dbReference type="ChEBI" id="CHEBI:29105"/>
    </cofactor>
</comment>
<evidence type="ECO:0000256" key="13">
    <source>
        <dbReference type="SAM" id="SignalP"/>
    </source>
</evidence>
<dbReference type="PANTHER" id="PTHR11705:SF147">
    <property type="entry name" value="INACTIVE METALLOCARBOXYPEPTIDASE ECM14"/>
    <property type="match status" value="1"/>
</dbReference>
<dbReference type="PROSITE" id="PS52035">
    <property type="entry name" value="PEPTIDASE_M14"/>
    <property type="match status" value="1"/>
</dbReference>
<keyword evidence="4" id="KW-0964">Secreted</keyword>
<dbReference type="EMBL" id="KV454406">
    <property type="protein sequence ID" value="ODQ68036.1"/>
    <property type="molecule type" value="Genomic_DNA"/>
</dbReference>
<comment type="caution">
    <text evidence="12">Lacks conserved residue(s) required for the propagation of feature annotation.</text>
</comment>
<gene>
    <name evidence="15" type="ORF">NADFUDRAFT_81126</name>
</gene>
<dbReference type="Gene3D" id="3.40.630.10">
    <property type="entry name" value="Zn peptidases"/>
    <property type="match status" value="1"/>
</dbReference>
<dbReference type="AlphaFoldDB" id="A0A1E3PRI9"/>
<evidence type="ECO:0000259" key="14">
    <source>
        <dbReference type="PROSITE" id="PS52035"/>
    </source>
</evidence>
<dbReference type="STRING" id="857566.A0A1E3PRI9"/>
<evidence type="ECO:0000256" key="3">
    <source>
        <dbReference type="ARBA" id="ARBA00005988"/>
    </source>
</evidence>
<dbReference type="SMART" id="SM00631">
    <property type="entry name" value="Zn_pept"/>
    <property type="match status" value="1"/>
</dbReference>
<evidence type="ECO:0000256" key="1">
    <source>
        <dbReference type="ARBA" id="ARBA00001947"/>
    </source>
</evidence>
<evidence type="ECO:0000256" key="2">
    <source>
        <dbReference type="ARBA" id="ARBA00004613"/>
    </source>
</evidence>
<evidence type="ECO:0000256" key="5">
    <source>
        <dbReference type="ARBA" id="ARBA00022723"/>
    </source>
</evidence>
<comment type="subcellular location">
    <subcellularLocation>
        <location evidence="2">Secreted</location>
    </subcellularLocation>
</comment>
<dbReference type="PROSITE" id="PS00133">
    <property type="entry name" value="CARBOXYPEPT_ZN_2"/>
    <property type="match status" value="1"/>
</dbReference>
<keyword evidence="8" id="KW-1015">Disulfide bond</keyword>
<keyword evidence="5" id="KW-0479">Metal-binding</keyword>
<protein>
    <recommendedName>
        <fullName evidence="10">Inactive metallocarboxypeptidase ECM14</fullName>
    </recommendedName>
    <alternativeName>
        <fullName evidence="11">Inactive metallocarboxypeptidase ecm14</fullName>
    </alternativeName>
</protein>